<dbReference type="CDD" id="cd06333">
    <property type="entry name" value="PBP1_ABC_RPA1789-like"/>
    <property type="match status" value="1"/>
</dbReference>
<evidence type="ECO:0000313" key="7">
    <source>
        <dbReference type="Proteomes" id="UP000027936"/>
    </source>
</evidence>
<gene>
    <name evidence="6" type="ORF">M670_03290</name>
</gene>
<protein>
    <submittedName>
        <fullName evidence="6">Amino acid/amide ABC transporter substrate-binding protein, HAAT family</fullName>
    </submittedName>
</protein>
<dbReference type="SUPFAM" id="SSF53822">
    <property type="entry name" value="Periplasmic binding protein-like I"/>
    <property type="match status" value="1"/>
</dbReference>
<dbReference type="PATRIC" id="fig|1348973.3.peg.3168"/>
<dbReference type="OrthoDB" id="9783240at2"/>
<feature type="region of interest" description="Disordered" evidence="3">
    <location>
        <begin position="24"/>
        <end position="43"/>
    </location>
</feature>
<dbReference type="EMBL" id="JJRY01000014">
    <property type="protein sequence ID" value="KEF37482.1"/>
    <property type="molecule type" value="Genomic_DNA"/>
</dbReference>
<keyword evidence="2 4" id="KW-0732">Signal</keyword>
<dbReference type="Gene3D" id="3.40.50.2300">
    <property type="match status" value="2"/>
</dbReference>
<evidence type="ECO:0000259" key="5">
    <source>
        <dbReference type="Pfam" id="PF13458"/>
    </source>
</evidence>
<comment type="similarity">
    <text evidence="1">Belongs to the leucine-binding protein family.</text>
</comment>
<sequence>MKKWLNFGIIFLFVGMLLTACGGQQTGNTSKSTTEENKGEETKTPEVYKIGAIYSKTGPASPLGEPEWNATLLLEEQINANGGINGVPVKVILADDESKQEKAIEEMNRLIHDEKVNIILGTSTTGPSLAMKGLAMENQIPMISAAAATSVVAPVEESTWVFKTPHSDLHAVTRIYQYMKQEGITKIATLTDSNAYGAAGLEVLKELSGENGIEIVTSESYNTNDTDMSAQLTKINSSGAEALVVWGTNPGPAIIAKNMKELSMTMPHISSHGIANNTFIELAEGGAEGVVIPTGKLLFPTQIEESDPQYEVIKNFYDAYHSKFGGEPTQFGSYGYDNMLLAIEALKNAGTDRQAIRDYLETKVQSFVGATGTFTFSSEDHNGLSADSMVLAEVKDGKWMLKK</sequence>
<dbReference type="AlphaFoldDB" id="A0A072NJM9"/>
<dbReference type="PROSITE" id="PS51257">
    <property type="entry name" value="PROKAR_LIPOPROTEIN"/>
    <property type="match status" value="1"/>
</dbReference>
<organism evidence="6 7">
    <name type="scientific">Schinkia azotoformans MEV2011</name>
    <dbReference type="NCBI Taxonomy" id="1348973"/>
    <lineage>
        <taxon>Bacteria</taxon>
        <taxon>Bacillati</taxon>
        <taxon>Bacillota</taxon>
        <taxon>Bacilli</taxon>
        <taxon>Bacillales</taxon>
        <taxon>Bacillaceae</taxon>
        <taxon>Calidifontibacillus/Schinkia group</taxon>
        <taxon>Schinkia</taxon>
    </lineage>
</organism>
<proteinExistence type="inferred from homology"/>
<dbReference type="PANTHER" id="PTHR30483:SF38">
    <property type="entry name" value="BLR7848 PROTEIN"/>
    <property type="match status" value="1"/>
</dbReference>
<comment type="caution">
    <text evidence="6">The sequence shown here is derived from an EMBL/GenBank/DDBJ whole genome shotgun (WGS) entry which is preliminary data.</text>
</comment>
<feature type="signal peptide" evidence="4">
    <location>
        <begin position="1"/>
        <end position="20"/>
    </location>
</feature>
<accession>A0A072NJM9</accession>
<evidence type="ECO:0000256" key="2">
    <source>
        <dbReference type="ARBA" id="ARBA00022729"/>
    </source>
</evidence>
<evidence type="ECO:0000256" key="3">
    <source>
        <dbReference type="SAM" id="MobiDB-lite"/>
    </source>
</evidence>
<evidence type="ECO:0000256" key="1">
    <source>
        <dbReference type="ARBA" id="ARBA00010062"/>
    </source>
</evidence>
<dbReference type="InterPro" id="IPR051010">
    <property type="entry name" value="BCAA_transport"/>
</dbReference>
<reference evidence="6 7" key="1">
    <citation type="submission" date="2014-04" db="EMBL/GenBank/DDBJ databases">
        <title>Draft genome sequence of Bacillus azotoformans MEV2011, a (co-) denitrifying strain unable to grow in the presence of oxygen.</title>
        <authorList>
            <person name="Nielsen M."/>
            <person name="Schreiber L."/>
            <person name="Finster K."/>
            <person name="Schramm A."/>
        </authorList>
    </citation>
    <scope>NUCLEOTIDE SEQUENCE [LARGE SCALE GENOMIC DNA]</scope>
    <source>
        <strain evidence="6 7">MEV2011</strain>
    </source>
</reference>
<dbReference type="InterPro" id="IPR028081">
    <property type="entry name" value="Leu-bd"/>
</dbReference>
<feature type="domain" description="Leucine-binding protein" evidence="5">
    <location>
        <begin position="48"/>
        <end position="397"/>
    </location>
</feature>
<feature type="chain" id="PRO_5038573205" evidence="4">
    <location>
        <begin position="21"/>
        <end position="403"/>
    </location>
</feature>
<evidence type="ECO:0000256" key="4">
    <source>
        <dbReference type="SAM" id="SignalP"/>
    </source>
</evidence>
<name>A0A072NJM9_SCHAZ</name>
<dbReference type="Proteomes" id="UP000027936">
    <property type="component" value="Unassembled WGS sequence"/>
</dbReference>
<evidence type="ECO:0000313" key="6">
    <source>
        <dbReference type="EMBL" id="KEF37482.1"/>
    </source>
</evidence>
<dbReference type="Pfam" id="PF13458">
    <property type="entry name" value="Peripla_BP_6"/>
    <property type="match status" value="1"/>
</dbReference>
<dbReference type="InterPro" id="IPR028082">
    <property type="entry name" value="Peripla_BP_I"/>
</dbReference>
<feature type="compositionally biased region" description="Basic and acidic residues" evidence="3">
    <location>
        <begin position="33"/>
        <end position="43"/>
    </location>
</feature>
<dbReference type="RefSeq" id="WP_051678248.1">
    <property type="nucleotide sequence ID" value="NZ_JJRY01000014.1"/>
</dbReference>
<dbReference type="PANTHER" id="PTHR30483">
    <property type="entry name" value="LEUCINE-SPECIFIC-BINDING PROTEIN"/>
    <property type="match status" value="1"/>
</dbReference>